<dbReference type="EMBL" id="CP113797">
    <property type="protein sequence ID" value="WAL59449.1"/>
    <property type="molecule type" value="Genomic_DNA"/>
</dbReference>
<dbReference type="KEGG" id="tsin:OXH18_20080"/>
<evidence type="ECO:0000313" key="2">
    <source>
        <dbReference type="Proteomes" id="UP001163152"/>
    </source>
</evidence>
<sequence length="68" mass="7677">MSNLGFKRLFLIQLFRFKLIAEKNLTSSTFMFPDGQSTSQSTIAGRMISAIAHELPVKARYLKNKLLG</sequence>
<gene>
    <name evidence="1" type="ORF">OXH18_20080</name>
</gene>
<evidence type="ECO:0000313" key="1">
    <source>
        <dbReference type="EMBL" id="WAL59449.1"/>
    </source>
</evidence>
<dbReference type="AlphaFoldDB" id="A0A9E9C6N8"/>
<protein>
    <submittedName>
        <fullName evidence="1">Uncharacterized protein</fullName>
    </submittedName>
</protein>
<keyword evidence="2" id="KW-1185">Reference proteome</keyword>
<reference evidence="1" key="1">
    <citation type="submission" date="2022-12" db="EMBL/GenBank/DDBJ databases">
        <title>Polyphasic identification of a Novel Hot-Spring Cyanobacterium Ocullathermofonsia sinensis gen nov. sp. nov. and Genomic Insights on its Adaptations to the Thermal Habitat.</title>
        <authorList>
            <person name="Daroch M."/>
            <person name="Tang J."/>
            <person name="Jiang Y."/>
        </authorList>
    </citation>
    <scope>NUCLEOTIDE SEQUENCE</scope>
    <source>
        <strain evidence="1">PKUAC-SCTA174</strain>
    </source>
</reference>
<proteinExistence type="predicted"/>
<name>A0A9E9C6N8_9CYAN</name>
<organism evidence="1 2">
    <name type="scientific">Thermocoleostomius sinensis A174</name>
    <dbReference type="NCBI Taxonomy" id="2016057"/>
    <lineage>
        <taxon>Bacteria</taxon>
        <taxon>Bacillati</taxon>
        <taxon>Cyanobacteriota</taxon>
        <taxon>Cyanophyceae</taxon>
        <taxon>Oculatellales</taxon>
        <taxon>Oculatellaceae</taxon>
        <taxon>Thermocoleostomius</taxon>
    </lineage>
</organism>
<dbReference type="RefSeq" id="WP_268609244.1">
    <property type="nucleotide sequence ID" value="NZ_CP113797.1"/>
</dbReference>
<accession>A0A9E9C6N8</accession>
<dbReference type="Proteomes" id="UP001163152">
    <property type="component" value="Chromosome"/>
</dbReference>